<protein>
    <recommendedName>
        <fullName evidence="2">Ubiquitin-like domain-containing protein</fullName>
    </recommendedName>
</protein>
<dbReference type="Pfam" id="PF11976">
    <property type="entry name" value="Rad60-SLD"/>
    <property type="match status" value="1"/>
</dbReference>
<name>A0AAD1Y0Y7_EUPCR</name>
<feature type="domain" description="Ubiquitin-like" evidence="2">
    <location>
        <begin position="37"/>
        <end position="114"/>
    </location>
</feature>
<reference evidence="3" key="1">
    <citation type="submission" date="2023-07" db="EMBL/GenBank/DDBJ databases">
        <authorList>
            <consortium name="AG Swart"/>
            <person name="Singh M."/>
            <person name="Singh A."/>
            <person name="Seah K."/>
            <person name="Emmerich C."/>
        </authorList>
    </citation>
    <scope>NUCLEOTIDE SEQUENCE</scope>
    <source>
        <strain evidence="3">DP1</strain>
    </source>
</reference>
<keyword evidence="4" id="KW-1185">Reference proteome</keyword>
<dbReference type="Gene3D" id="3.10.20.90">
    <property type="entry name" value="Phosphatidylinositol 3-kinase Catalytic Subunit, Chain A, domain 1"/>
    <property type="match status" value="1"/>
</dbReference>
<dbReference type="InterPro" id="IPR022617">
    <property type="entry name" value="Rad60/SUMO-like_dom"/>
</dbReference>
<dbReference type="PROSITE" id="PS50053">
    <property type="entry name" value="UBIQUITIN_2"/>
    <property type="match status" value="1"/>
</dbReference>
<comment type="caution">
    <text evidence="3">The sequence shown here is derived from an EMBL/GenBank/DDBJ whole genome shotgun (WGS) entry which is preliminary data.</text>
</comment>
<dbReference type="SUPFAM" id="SSF54236">
    <property type="entry name" value="Ubiquitin-like"/>
    <property type="match status" value="1"/>
</dbReference>
<feature type="compositionally biased region" description="Low complexity" evidence="1">
    <location>
        <begin position="1"/>
        <end position="13"/>
    </location>
</feature>
<feature type="region of interest" description="Disordered" evidence="1">
    <location>
        <begin position="1"/>
        <end position="40"/>
    </location>
</feature>
<accession>A0AAD1Y0Y7</accession>
<evidence type="ECO:0000313" key="4">
    <source>
        <dbReference type="Proteomes" id="UP001295684"/>
    </source>
</evidence>
<evidence type="ECO:0000256" key="1">
    <source>
        <dbReference type="SAM" id="MobiDB-lite"/>
    </source>
</evidence>
<evidence type="ECO:0000313" key="3">
    <source>
        <dbReference type="EMBL" id="CAI2382692.1"/>
    </source>
</evidence>
<dbReference type="SMART" id="SM00213">
    <property type="entry name" value="UBQ"/>
    <property type="match status" value="1"/>
</dbReference>
<dbReference type="CDD" id="cd16116">
    <property type="entry name" value="Ubl_Smt3_like"/>
    <property type="match status" value="1"/>
</dbReference>
<gene>
    <name evidence="3" type="ORF">ECRASSUSDP1_LOCUS24172</name>
</gene>
<dbReference type="Proteomes" id="UP001295684">
    <property type="component" value="Unassembled WGS sequence"/>
</dbReference>
<dbReference type="EMBL" id="CAMPGE010024879">
    <property type="protein sequence ID" value="CAI2382692.1"/>
    <property type="molecule type" value="Genomic_DNA"/>
</dbReference>
<sequence length="126" mass="13716">MESNNQQNTQANKAADEGSKTNDAAPGPSGMADPGDGHINIKVKNQEGTEIFFKIKKTTNLKKLMDAYCSRQGLMANSCRFIFDGERLRDTDTPNALEMENGDEIDVMVEQTGGSLARAFSHTLAC</sequence>
<dbReference type="PANTHER" id="PTHR10562">
    <property type="entry name" value="SMALL UBIQUITIN-RELATED MODIFIER"/>
    <property type="match status" value="1"/>
</dbReference>
<dbReference type="AlphaFoldDB" id="A0AAD1Y0Y7"/>
<dbReference type="InterPro" id="IPR029071">
    <property type="entry name" value="Ubiquitin-like_domsf"/>
</dbReference>
<organism evidence="3 4">
    <name type="scientific">Euplotes crassus</name>
    <dbReference type="NCBI Taxonomy" id="5936"/>
    <lineage>
        <taxon>Eukaryota</taxon>
        <taxon>Sar</taxon>
        <taxon>Alveolata</taxon>
        <taxon>Ciliophora</taxon>
        <taxon>Intramacronucleata</taxon>
        <taxon>Spirotrichea</taxon>
        <taxon>Hypotrichia</taxon>
        <taxon>Euplotida</taxon>
        <taxon>Euplotidae</taxon>
        <taxon>Moneuplotes</taxon>
    </lineage>
</organism>
<dbReference type="InterPro" id="IPR000626">
    <property type="entry name" value="Ubiquitin-like_dom"/>
</dbReference>
<dbReference type="FunFam" id="3.10.20.90:FF:000202">
    <property type="entry name" value="Small ubiquitin-related modifier I"/>
    <property type="match status" value="1"/>
</dbReference>
<evidence type="ECO:0000259" key="2">
    <source>
        <dbReference type="PROSITE" id="PS50053"/>
    </source>
</evidence>
<proteinExistence type="predicted"/>